<protein>
    <submittedName>
        <fullName evidence="4">Histidine kinase</fullName>
    </submittedName>
</protein>
<dbReference type="GO" id="GO:0000155">
    <property type="term" value="F:phosphorelay sensor kinase activity"/>
    <property type="evidence" value="ECO:0007669"/>
    <property type="project" value="InterPro"/>
</dbReference>
<dbReference type="InterPro" id="IPR050640">
    <property type="entry name" value="Bact_2-comp_sensor_kinase"/>
</dbReference>
<keyword evidence="5" id="KW-1185">Reference proteome</keyword>
<evidence type="ECO:0000259" key="3">
    <source>
        <dbReference type="Pfam" id="PF06580"/>
    </source>
</evidence>
<feature type="transmembrane region" description="Helical" evidence="1">
    <location>
        <begin position="230"/>
        <end position="251"/>
    </location>
</feature>
<dbReference type="InterPro" id="IPR010559">
    <property type="entry name" value="Sig_transdc_His_kin_internal"/>
</dbReference>
<dbReference type="Proteomes" id="UP001299265">
    <property type="component" value="Unassembled WGS sequence"/>
</dbReference>
<feature type="transmembrane region" description="Helical" evidence="1">
    <location>
        <begin position="205"/>
        <end position="224"/>
    </location>
</feature>
<dbReference type="PANTHER" id="PTHR34220:SF7">
    <property type="entry name" value="SENSOR HISTIDINE KINASE YPDA"/>
    <property type="match status" value="1"/>
</dbReference>
<sequence>MRKKKRTEWKRDLLSVLFYFMLLLGIGLLRETAYQRINSGGVLSFDDGWTWERTDGTEIPVTVGKRMPVEAGSPFILKNWIPEYMDQDMTLCFWSAMETVRVWADGDLIYEYGIEEEADRFWNNVYIPVSRAGQEITIEKVCPYRVYVGQTRPFAWGNYSQIQSYLVRRYFPEFLMGLFLMEFGIGTMIAAFVIMRRGYGSSKGIYLGIFILAISIWICGESRMPIEYEWFNSIKLSCIILMSAAAAYLFYMKQWLKVQYNKGYYFVLAITIANALINISLDVSGVLDLIETLPVTHAVLVVEIGFVSYIWIQEWKRRERNNKISRIQIMKLFSTVGLILAVITEGVLFYVDQYNSSGVYVQGALLLYILIYVAGYISESIENMRKSELLARQLEENRLKMMVSQIKPHFLYNTLLAIQELCYTAPEKAADTIVTFADFLRSNMNFMEEESLIPFSRELRNVKNYMEIQKVRFGEELEFKTEIQCMDFMIPPLSVQPIVENAVQHGVRGYPGGSKVKLMAYREDGWVVIITEDDGAGFDPYEEKSAEGFSALNNVKMRIEELLGGKMSIESGNGCGTKVTIKLPYQKEGLHEGDNS</sequence>
<feature type="transmembrane region" description="Helical" evidence="1">
    <location>
        <begin position="357"/>
        <end position="377"/>
    </location>
</feature>
<dbReference type="Pfam" id="PF06580">
    <property type="entry name" value="His_kinase"/>
    <property type="match status" value="1"/>
</dbReference>
<feature type="domain" description="Histidine kinase/HSP90-like ATPase" evidence="2">
    <location>
        <begin position="496"/>
        <end position="586"/>
    </location>
</feature>
<evidence type="ECO:0000259" key="2">
    <source>
        <dbReference type="Pfam" id="PF02518"/>
    </source>
</evidence>
<dbReference type="AlphaFoldDB" id="A0AAP2WAE9"/>
<feature type="transmembrane region" description="Helical" evidence="1">
    <location>
        <begin position="174"/>
        <end position="193"/>
    </location>
</feature>
<proteinExistence type="predicted"/>
<feature type="transmembrane region" description="Helical" evidence="1">
    <location>
        <begin position="332"/>
        <end position="351"/>
    </location>
</feature>
<keyword evidence="1" id="KW-0812">Transmembrane</keyword>
<feature type="domain" description="Signal transduction histidine kinase internal region" evidence="3">
    <location>
        <begin position="398"/>
        <end position="477"/>
    </location>
</feature>
<feature type="transmembrane region" description="Helical" evidence="1">
    <location>
        <begin position="293"/>
        <end position="312"/>
    </location>
</feature>
<keyword evidence="4" id="KW-0808">Transferase</keyword>
<evidence type="ECO:0000256" key="1">
    <source>
        <dbReference type="SAM" id="Phobius"/>
    </source>
</evidence>
<gene>
    <name evidence="4" type="ORF">LQE92_11565</name>
</gene>
<name>A0AAP2WAE9_9FIRM</name>
<dbReference type="EMBL" id="JAJNOR010000006">
    <property type="protein sequence ID" value="MCD2493257.1"/>
    <property type="molecule type" value="Genomic_DNA"/>
</dbReference>
<organism evidence="4 5">
    <name type="scientific">Lientehia hominis</name>
    <dbReference type="NCBI Taxonomy" id="2897778"/>
    <lineage>
        <taxon>Bacteria</taxon>
        <taxon>Bacillati</taxon>
        <taxon>Bacillota</taxon>
        <taxon>Clostridia</taxon>
        <taxon>Lachnospirales</taxon>
        <taxon>Lachnospiraceae</taxon>
        <taxon>Lientehia</taxon>
    </lineage>
</organism>
<dbReference type="InterPro" id="IPR036890">
    <property type="entry name" value="HATPase_C_sf"/>
</dbReference>
<feature type="transmembrane region" description="Helical" evidence="1">
    <location>
        <begin position="263"/>
        <end position="281"/>
    </location>
</feature>
<comment type="caution">
    <text evidence="4">The sequence shown here is derived from an EMBL/GenBank/DDBJ whole genome shotgun (WGS) entry which is preliminary data.</text>
</comment>
<dbReference type="GO" id="GO:0016020">
    <property type="term" value="C:membrane"/>
    <property type="evidence" value="ECO:0007669"/>
    <property type="project" value="InterPro"/>
</dbReference>
<evidence type="ECO:0000313" key="4">
    <source>
        <dbReference type="EMBL" id="MCD2493257.1"/>
    </source>
</evidence>
<dbReference type="Gene3D" id="3.30.565.10">
    <property type="entry name" value="Histidine kinase-like ATPase, C-terminal domain"/>
    <property type="match status" value="1"/>
</dbReference>
<feature type="transmembrane region" description="Helical" evidence="1">
    <location>
        <begin position="12"/>
        <end position="29"/>
    </location>
</feature>
<accession>A0AAP2WAE9</accession>
<dbReference type="Pfam" id="PF02518">
    <property type="entry name" value="HATPase_c"/>
    <property type="match status" value="1"/>
</dbReference>
<dbReference type="SUPFAM" id="SSF55874">
    <property type="entry name" value="ATPase domain of HSP90 chaperone/DNA topoisomerase II/histidine kinase"/>
    <property type="match status" value="1"/>
</dbReference>
<keyword evidence="1" id="KW-1133">Transmembrane helix</keyword>
<keyword evidence="4" id="KW-0418">Kinase</keyword>
<evidence type="ECO:0000313" key="5">
    <source>
        <dbReference type="Proteomes" id="UP001299265"/>
    </source>
</evidence>
<keyword evidence="1" id="KW-0472">Membrane</keyword>
<reference evidence="4 5" key="1">
    <citation type="submission" date="2021-11" db="EMBL/GenBank/DDBJ databases">
        <title>Lacrimispora sp. nov. NSJ-141 isolated from human feces.</title>
        <authorList>
            <person name="Abdugheni R."/>
        </authorList>
    </citation>
    <scope>NUCLEOTIDE SEQUENCE [LARGE SCALE GENOMIC DNA]</scope>
    <source>
        <strain evidence="4 5">NSJ-141</strain>
    </source>
</reference>
<dbReference type="PANTHER" id="PTHR34220">
    <property type="entry name" value="SENSOR HISTIDINE KINASE YPDA"/>
    <property type="match status" value="1"/>
</dbReference>
<dbReference type="InterPro" id="IPR003594">
    <property type="entry name" value="HATPase_dom"/>
</dbReference>
<dbReference type="RefSeq" id="WP_231063113.1">
    <property type="nucleotide sequence ID" value="NZ_JAJNOR010000006.1"/>
</dbReference>